<dbReference type="EMBL" id="SMMG02000007">
    <property type="protein sequence ID" value="KAA3465739.1"/>
    <property type="molecule type" value="Genomic_DNA"/>
</dbReference>
<keyword evidence="3" id="KW-0695">RNA-directed DNA polymerase</keyword>
<keyword evidence="4" id="KW-1185">Reference proteome</keyword>
<dbReference type="Pfam" id="PF24626">
    <property type="entry name" value="SH3_Tf2-1"/>
    <property type="match status" value="1"/>
</dbReference>
<keyword evidence="3" id="KW-0808">Transferase</keyword>
<dbReference type="Gene3D" id="3.30.70.270">
    <property type="match status" value="1"/>
</dbReference>
<reference evidence="3" key="1">
    <citation type="submission" date="2019-08" db="EMBL/GenBank/DDBJ databases">
        <authorList>
            <person name="Liu F."/>
        </authorList>
    </citation>
    <scope>NUCLEOTIDE SEQUENCE [LARGE SCALE GENOMIC DNA]</scope>
    <source>
        <strain evidence="3">PA1801</strain>
        <tissue evidence="3">Leaf</tissue>
    </source>
</reference>
<dbReference type="Pfam" id="PF17919">
    <property type="entry name" value="RT_RNaseH_2"/>
    <property type="match status" value="1"/>
</dbReference>
<dbReference type="InterPro" id="IPR036397">
    <property type="entry name" value="RNaseH_sf"/>
</dbReference>
<dbReference type="InterPro" id="IPR041577">
    <property type="entry name" value="RT_RNaseH_2"/>
</dbReference>
<evidence type="ECO:0000313" key="4">
    <source>
        <dbReference type="Proteomes" id="UP000325315"/>
    </source>
</evidence>
<feature type="domain" description="Tf2-1-like SH3-like" evidence="2">
    <location>
        <begin position="500"/>
        <end position="565"/>
    </location>
</feature>
<dbReference type="FunFam" id="3.30.70.270:FF:000020">
    <property type="entry name" value="Transposon Tf2-6 polyprotein-like Protein"/>
    <property type="match status" value="1"/>
</dbReference>
<dbReference type="Gene3D" id="3.10.10.10">
    <property type="entry name" value="HIV Type 1 Reverse Transcriptase, subunit A, domain 1"/>
    <property type="match status" value="1"/>
</dbReference>
<dbReference type="Proteomes" id="UP000325315">
    <property type="component" value="Unassembled WGS sequence"/>
</dbReference>
<keyword evidence="3" id="KW-0548">Nucleotidyltransferase</keyword>
<dbReference type="GO" id="GO:0003964">
    <property type="term" value="F:RNA-directed DNA polymerase activity"/>
    <property type="evidence" value="ECO:0007669"/>
    <property type="project" value="UniProtKB-KW"/>
</dbReference>
<dbReference type="InterPro" id="IPR043502">
    <property type="entry name" value="DNA/RNA_pol_sf"/>
</dbReference>
<feature type="domain" description="Reverse transcriptase/retrotransposon-derived protein RNase H-like" evidence="1">
    <location>
        <begin position="114"/>
        <end position="193"/>
    </location>
</feature>
<protein>
    <submittedName>
        <fullName evidence="3">Reverse transcriptase</fullName>
    </submittedName>
</protein>
<comment type="caution">
    <text evidence="3">The sequence shown here is derived from an EMBL/GenBank/DDBJ whole genome shotgun (WGS) entry which is preliminary data.</text>
</comment>
<dbReference type="GO" id="GO:0003676">
    <property type="term" value="F:nucleic acid binding"/>
    <property type="evidence" value="ECO:0007669"/>
    <property type="project" value="InterPro"/>
</dbReference>
<proteinExistence type="predicted"/>
<dbReference type="AlphaFoldDB" id="A0A5B6V9C7"/>
<dbReference type="OrthoDB" id="996762at2759"/>
<dbReference type="InterPro" id="IPR056924">
    <property type="entry name" value="SH3_Tf2-1"/>
</dbReference>
<accession>A0A5B6V9C7</accession>
<dbReference type="PANTHER" id="PTHR46148:SF44">
    <property type="entry name" value="GAG-POL POLYPROTEIN"/>
    <property type="match status" value="1"/>
</dbReference>
<dbReference type="InterPro" id="IPR043128">
    <property type="entry name" value="Rev_trsase/Diguanyl_cyclase"/>
</dbReference>
<dbReference type="PANTHER" id="PTHR46148">
    <property type="entry name" value="CHROMO DOMAIN-CONTAINING PROTEIN"/>
    <property type="match status" value="1"/>
</dbReference>
<dbReference type="Gene3D" id="3.30.420.10">
    <property type="entry name" value="Ribonuclease H-like superfamily/Ribonuclease H"/>
    <property type="match status" value="1"/>
</dbReference>
<evidence type="ECO:0000259" key="1">
    <source>
        <dbReference type="Pfam" id="PF17919"/>
    </source>
</evidence>
<name>A0A5B6V9C7_9ROSI</name>
<evidence type="ECO:0000259" key="2">
    <source>
        <dbReference type="Pfam" id="PF24626"/>
    </source>
</evidence>
<evidence type="ECO:0000313" key="3">
    <source>
        <dbReference type="EMBL" id="KAA3465739.1"/>
    </source>
</evidence>
<dbReference type="SUPFAM" id="SSF56672">
    <property type="entry name" value="DNA/RNA polymerases"/>
    <property type="match status" value="1"/>
</dbReference>
<gene>
    <name evidence="3" type="ORF">EPI10_000880</name>
</gene>
<sequence>MKKKDGTSKLGIDYQQLNKLTIKNTYPLPKIDDLFDQFQKASIFLKIDLRSGYYELKVNPKKVEAILDWKPQRTVSQVRSFLGLAGYYHHFVESFSSIVASLTKLLQKNSIFEWTDERQKSFEKLKSILTKAPVLTQLEFSKEYVVCSNVSYTGLGCVLMQEGKVVAYASMQLRLNECNCLTHDLELDAVTNCNVFTQANVVTDALSHKSLVDLRAMFVKFSIFEDGGLLAELQVKLTLTQQIREKQSFDESLTRRIRQMCVPMDEGLRHLSLTEAHSSPCAMHLGGNKMSQDLWFCIGGQANQDSRVEMRADHDGFCFGFSVDSISEGYSLGDSGSVYEVCAFLACVYDLQSATIGQALHQGDCQIAWSFRFYHMIEIHGLRRDSRRYCMRLWILEDMLRSCAIDFGGNWDCHLSLPEFAYNNSYQKSIQMALFEALYGKKCKTLLCWSDMEEKRNLGPDLVREIKDKEKLICEQLKDASDRQKSYADLRYRDIKYQVGDKVFLKVSPWKKVLRFGQKGKLNPRFIGPYEIIEQIGLVAFHLLLPPELERIHDTFHVSMLQKYRSDPSYIVLVEEIEVRFDLSYEEDPVAILDHKVKLPCNKTVPLVKVLWHSHKTEKATWVLEYIMKCQYPYLFDLGRFQRRNFF</sequence>
<organism evidence="3 4">
    <name type="scientific">Gossypium australe</name>
    <dbReference type="NCBI Taxonomy" id="47621"/>
    <lineage>
        <taxon>Eukaryota</taxon>
        <taxon>Viridiplantae</taxon>
        <taxon>Streptophyta</taxon>
        <taxon>Embryophyta</taxon>
        <taxon>Tracheophyta</taxon>
        <taxon>Spermatophyta</taxon>
        <taxon>Magnoliopsida</taxon>
        <taxon>eudicotyledons</taxon>
        <taxon>Gunneridae</taxon>
        <taxon>Pentapetalae</taxon>
        <taxon>rosids</taxon>
        <taxon>malvids</taxon>
        <taxon>Malvales</taxon>
        <taxon>Malvaceae</taxon>
        <taxon>Malvoideae</taxon>
        <taxon>Gossypium</taxon>
    </lineage>
</organism>